<dbReference type="InterPro" id="IPR020476">
    <property type="entry name" value="Nudix_hydrolase"/>
</dbReference>
<feature type="transmembrane region" description="Helical" evidence="6">
    <location>
        <begin position="432"/>
        <end position="455"/>
    </location>
</feature>
<reference evidence="9" key="1">
    <citation type="submission" date="2023-07" db="EMBL/GenBank/DDBJ databases">
        <title>Molecular identification of indigenous halophilic bacteria isolated from red sea cost, biodegradation of synthetic dyes and assessment of degraded metabolite toxicity.</title>
        <authorList>
            <person name="Chaieb K."/>
            <person name="Altayb H.N."/>
        </authorList>
    </citation>
    <scope>NUCLEOTIDE SEQUENCE [LARGE SCALE GENOMIC DNA]</scope>
    <source>
        <strain evidence="9">K20</strain>
    </source>
</reference>
<dbReference type="EMBL" id="JAIWIU010000169">
    <property type="protein sequence ID" value="MCA2018422.1"/>
    <property type="molecule type" value="Genomic_DNA"/>
</dbReference>
<feature type="domain" description="Nudix hydrolase" evidence="7">
    <location>
        <begin position="14"/>
        <end position="147"/>
    </location>
</feature>
<dbReference type="Pfam" id="PF01569">
    <property type="entry name" value="PAP2"/>
    <property type="match status" value="1"/>
</dbReference>
<keyword evidence="5" id="KW-0460">Magnesium</keyword>
<sequence length="474" mass="53050">MTAVQAGEVAPSSEARPGALCLIRADDKLVITKEIITQKLSLPGGVIEAGETAPQAAQRETWEETGMVVEVGQILGYTDTAVVFDCIGQSDLLVYAPDNHLGGHTLPIWVAPHYGIETSGAMLIAPERVDSSQYRFPKQWSQITSFFHQASSQPTRTVTDLMQIAPWTNQVELHWMATVQTWVTALPDWLGKLTSGILLMGNTFSSPIVAMIIFPFLFVWLSRQVALKLFFSMAFTSIVCLLLQQALASPRPYVYLPTLQKITDYGYSLPSVLTAILTCAGFLLWQERDRIEWPHWLSVLLGITAWQFLAQFYAGNAFLTDMWLGGILGMIVAWNIYQLEQRTEFDFNRLLNGYPLWLGLFGIDVVLTFMWPTPEFRAWSAVLFAVSVGMWLAKDHHREFTIRYAAIVAIAMVVGYQLMVGLSSLVTSSGSWSLLTYILKYLVVATIFMTGYFGIEVSKLTSRLQRITTKKIDA</sequence>
<feature type="transmembrane region" description="Helical" evidence="6">
    <location>
        <begin position="204"/>
        <end position="222"/>
    </location>
</feature>
<dbReference type="PANTHER" id="PTHR43758:SF8">
    <property type="entry name" value="8-OXO-DGTP DIPHOSPHATASE YTKD-RELATED"/>
    <property type="match status" value="1"/>
</dbReference>
<keyword evidence="4" id="KW-0378">Hydrolase</keyword>
<feature type="transmembrane region" description="Helical" evidence="6">
    <location>
        <begin position="376"/>
        <end position="393"/>
    </location>
</feature>
<evidence type="ECO:0000256" key="2">
    <source>
        <dbReference type="ARBA" id="ARBA00005582"/>
    </source>
</evidence>
<evidence type="ECO:0000256" key="5">
    <source>
        <dbReference type="ARBA" id="ARBA00022842"/>
    </source>
</evidence>
<dbReference type="Gene3D" id="3.90.79.10">
    <property type="entry name" value="Nucleoside Triphosphate Pyrophosphohydrolase"/>
    <property type="match status" value="1"/>
</dbReference>
<evidence type="ECO:0000256" key="1">
    <source>
        <dbReference type="ARBA" id="ARBA00001946"/>
    </source>
</evidence>
<evidence type="ECO:0000313" key="8">
    <source>
        <dbReference type="EMBL" id="MCA2018422.1"/>
    </source>
</evidence>
<evidence type="ECO:0000313" key="9">
    <source>
        <dbReference type="Proteomes" id="UP001199044"/>
    </source>
</evidence>
<comment type="caution">
    <text evidence="8">The sequence shown here is derived from an EMBL/GenBank/DDBJ whole genome shotgun (WGS) entry which is preliminary data.</text>
</comment>
<keyword evidence="6" id="KW-1133">Transmembrane helix</keyword>
<keyword evidence="9" id="KW-1185">Reference proteome</keyword>
<dbReference type="PROSITE" id="PS51462">
    <property type="entry name" value="NUDIX"/>
    <property type="match status" value="1"/>
</dbReference>
<dbReference type="RefSeq" id="WP_225251843.1">
    <property type="nucleotide sequence ID" value="NZ_JAIWIU010000169.1"/>
</dbReference>
<dbReference type="PRINTS" id="PR00502">
    <property type="entry name" value="NUDIXFAMILY"/>
</dbReference>
<dbReference type="CDD" id="cd02883">
    <property type="entry name" value="NUDIX_Hydrolase"/>
    <property type="match status" value="1"/>
</dbReference>
<evidence type="ECO:0000259" key="7">
    <source>
        <dbReference type="PROSITE" id="PS51462"/>
    </source>
</evidence>
<proteinExistence type="inferred from homology"/>
<comment type="cofactor">
    <cofactor evidence="1">
        <name>Mg(2+)</name>
        <dbReference type="ChEBI" id="CHEBI:18420"/>
    </cofactor>
</comment>
<dbReference type="InterPro" id="IPR015797">
    <property type="entry name" value="NUDIX_hydrolase-like_dom_sf"/>
</dbReference>
<comment type="similarity">
    <text evidence="2">Belongs to the Nudix hydrolase family.</text>
</comment>
<dbReference type="Pfam" id="PF00293">
    <property type="entry name" value="NUDIX"/>
    <property type="match status" value="1"/>
</dbReference>
<name>A0ABS7YRV0_9VIBR</name>
<feature type="transmembrane region" description="Helical" evidence="6">
    <location>
        <begin position="405"/>
        <end position="426"/>
    </location>
</feature>
<dbReference type="SUPFAM" id="SSF55811">
    <property type="entry name" value="Nudix"/>
    <property type="match status" value="1"/>
</dbReference>
<feature type="transmembrane region" description="Helical" evidence="6">
    <location>
        <begin position="229"/>
        <end position="247"/>
    </location>
</feature>
<keyword evidence="6" id="KW-0812">Transmembrane</keyword>
<dbReference type="InterPro" id="IPR020084">
    <property type="entry name" value="NUDIX_hydrolase_CS"/>
</dbReference>
<feature type="transmembrane region" description="Helical" evidence="6">
    <location>
        <begin position="322"/>
        <end position="339"/>
    </location>
</feature>
<feature type="transmembrane region" description="Helical" evidence="6">
    <location>
        <begin position="297"/>
        <end position="316"/>
    </location>
</feature>
<protein>
    <submittedName>
        <fullName evidence="8">NUDIX domain-containing protein</fullName>
    </submittedName>
</protein>
<dbReference type="SUPFAM" id="SSF48317">
    <property type="entry name" value="Acid phosphatase/Vanadium-dependent haloperoxidase"/>
    <property type="match status" value="1"/>
</dbReference>
<dbReference type="InterPro" id="IPR000086">
    <property type="entry name" value="NUDIX_hydrolase_dom"/>
</dbReference>
<evidence type="ECO:0000256" key="3">
    <source>
        <dbReference type="ARBA" id="ARBA00022723"/>
    </source>
</evidence>
<dbReference type="Proteomes" id="UP001199044">
    <property type="component" value="Unassembled WGS sequence"/>
</dbReference>
<dbReference type="PROSITE" id="PS00893">
    <property type="entry name" value="NUDIX_BOX"/>
    <property type="match status" value="1"/>
</dbReference>
<organism evidence="8 9">
    <name type="scientific">Vibrio tritonius</name>
    <dbReference type="NCBI Taxonomy" id="1435069"/>
    <lineage>
        <taxon>Bacteria</taxon>
        <taxon>Pseudomonadati</taxon>
        <taxon>Pseudomonadota</taxon>
        <taxon>Gammaproteobacteria</taxon>
        <taxon>Vibrionales</taxon>
        <taxon>Vibrionaceae</taxon>
        <taxon>Vibrio</taxon>
    </lineage>
</organism>
<dbReference type="InterPro" id="IPR000326">
    <property type="entry name" value="PAP2/HPO"/>
</dbReference>
<gene>
    <name evidence="8" type="ORF">LDJ79_20055</name>
</gene>
<keyword evidence="3" id="KW-0479">Metal-binding</keyword>
<feature type="transmembrane region" description="Helical" evidence="6">
    <location>
        <begin position="267"/>
        <end position="285"/>
    </location>
</feature>
<evidence type="ECO:0000256" key="4">
    <source>
        <dbReference type="ARBA" id="ARBA00022801"/>
    </source>
</evidence>
<dbReference type="InterPro" id="IPR036938">
    <property type="entry name" value="PAP2/HPO_sf"/>
</dbReference>
<evidence type="ECO:0000256" key="6">
    <source>
        <dbReference type="SAM" id="Phobius"/>
    </source>
</evidence>
<dbReference type="PANTHER" id="PTHR43758">
    <property type="entry name" value="7,8-DIHYDRO-8-OXOGUANINE TRIPHOSPHATASE"/>
    <property type="match status" value="1"/>
</dbReference>
<keyword evidence="6" id="KW-0472">Membrane</keyword>
<accession>A0ABS7YRV0</accession>
<feature type="transmembrane region" description="Helical" evidence="6">
    <location>
        <begin position="351"/>
        <end position="370"/>
    </location>
</feature>